<organism evidence="2 3">
    <name type="scientific">Didymodactylos carnosus</name>
    <dbReference type="NCBI Taxonomy" id="1234261"/>
    <lineage>
        <taxon>Eukaryota</taxon>
        <taxon>Metazoa</taxon>
        <taxon>Spiralia</taxon>
        <taxon>Gnathifera</taxon>
        <taxon>Rotifera</taxon>
        <taxon>Eurotatoria</taxon>
        <taxon>Bdelloidea</taxon>
        <taxon>Philodinida</taxon>
        <taxon>Philodinidae</taxon>
        <taxon>Didymodactylos</taxon>
    </lineage>
</organism>
<dbReference type="Proteomes" id="UP000677228">
    <property type="component" value="Unassembled WGS sequence"/>
</dbReference>
<comment type="caution">
    <text evidence="2">The sequence shown here is derived from an EMBL/GenBank/DDBJ whole genome shotgun (WGS) entry which is preliminary data.</text>
</comment>
<reference evidence="2" key="1">
    <citation type="submission" date="2021-02" db="EMBL/GenBank/DDBJ databases">
        <authorList>
            <person name="Nowell W R."/>
        </authorList>
    </citation>
    <scope>NUCLEOTIDE SEQUENCE</scope>
</reference>
<evidence type="ECO:0000313" key="3">
    <source>
        <dbReference type="Proteomes" id="UP000682733"/>
    </source>
</evidence>
<proteinExistence type="predicted"/>
<dbReference type="Proteomes" id="UP000682733">
    <property type="component" value="Unassembled WGS sequence"/>
</dbReference>
<accession>A0A8S2UJB8</accession>
<dbReference type="EMBL" id="CAJNOK010041199">
    <property type="protein sequence ID" value="CAF1556347.1"/>
    <property type="molecule type" value="Genomic_DNA"/>
</dbReference>
<dbReference type="EMBL" id="CAJOBA010063736">
    <property type="protein sequence ID" value="CAF4347260.1"/>
    <property type="molecule type" value="Genomic_DNA"/>
</dbReference>
<gene>
    <name evidence="1" type="ORF">OVA965_LOCUS39570</name>
    <name evidence="2" type="ORF">TMI583_LOCUS40890</name>
</gene>
<feature type="non-terminal residue" evidence="2">
    <location>
        <position position="1"/>
    </location>
</feature>
<evidence type="ECO:0000313" key="2">
    <source>
        <dbReference type="EMBL" id="CAF4347260.1"/>
    </source>
</evidence>
<sequence>WVTKYNEQSGSEGSKVKDYGQLQFADNDRKSWVSDDRECANSLHIGPIILT</sequence>
<name>A0A8S2UJB8_9BILA</name>
<evidence type="ECO:0000313" key="1">
    <source>
        <dbReference type="EMBL" id="CAF1556347.1"/>
    </source>
</evidence>
<protein>
    <submittedName>
        <fullName evidence="2">Uncharacterized protein</fullName>
    </submittedName>
</protein>
<dbReference type="AlphaFoldDB" id="A0A8S2UJB8"/>